<feature type="compositionally biased region" description="Low complexity" evidence="1">
    <location>
        <begin position="37"/>
        <end position="51"/>
    </location>
</feature>
<name>A0A9P6U141_9FUNG</name>
<evidence type="ECO:0000313" key="2">
    <source>
        <dbReference type="EMBL" id="KAG0254680.1"/>
    </source>
</evidence>
<reference evidence="2" key="1">
    <citation type="journal article" date="2020" name="Fungal Divers.">
        <title>Resolving the Mortierellaceae phylogeny through synthesis of multi-gene phylogenetics and phylogenomics.</title>
        <authorList>
            <person name="Vandepol N."/>
            <person name="Liber J."/>
            <person name="Desiro A."/>
            <person name="Na H."/>
            <person name="Kennedy M."/>
            <person name="Barry K."/>
            <person name="Grigoriev I.V."/>
            <person name="Miller A.N."/>
            <person name="O'Donnell K."/>
            <person name="Stajich J.E."/>
            <person name="Bonito G."/>
        </authorList>
    </citation>
    <scope>NUCLEOTIDE SEQUENCE</scope>
    <source>
        <strain evidence="2">KOD948</strain>
    </source>
</reference>
<evidence type="ECO:0000313" key="3">
    <source>
        <dbReference type="Proteomes" id="UP000726737"/>
    </source>
</evidence>
<sequence length="151" mass="14776">MAGVSGVEHPNTKAAVVANNNGTEDEATAPTPTGEIAKGAGKSPAAPAGPSTPEEDKADSVLTCMNGCGQAVECMNACLSTGYNVPTGSSSSFPTLMSSTSAPALISTTTTATGASPTAGSSVQRSSASHVSFQMMGAMTVIVMAVAFASL</sequence>
<accession>A0A9P6U141</accession>
<dbReference type="AlphaFoldDB" id="A0A9P6U141"/>
<proteinExistence type="predicted"/>
<organism evidence="2 3">
    <name type="scientific">Mortierella polycephala</name>
    <dbReference type="NCBI Taxonomy" id="41804"/>
    <lineage>
        <taxon>Eukaryota</taxon>
        <taxon>Fungi</taxon>
        <taxon>Fungi incertae sedis</taxon>
        <taxon>Mucoromycota</taxon>
        <taxon>Mortierellomycotina</taxon>
        <taxon>Mortierellomycetes</taxon>
        <taxon>Mortierellales</taxon>
        <taxon>Mortierellaceae</taxon>
        <taxon>Mortierella</taxon>
    </lineage>
</organism>
<comment type="caution">
    <text evidence="2">The sequence shown here is derived from an EMBL/GenBank/DDBJ whole genome shotgun (WGS) entry which is preliminary data.</text>
</comment>
<gene>
    <name evidence="2" type="ORF">BG011_005573</name>
</gene>
<protein>
    <submittedName>
        <fullName evidence="2">Uncharacterized protein</fullName>
    </submittedName>
</protein>
<dbReference type="OrthoDB" id="2415726at2759"/>
<feature type="region of interest" description="Disordered" evidence="1">
    <location>
        <begin position="1"/>
        <end position="58"/>
    </location>
</feature>
<keyword evidence="3" id="KW-1185">Reference proteome</keyword>
<evidence type="ECO:0000256" key="1">
    <source>
        <dbReference type="SAM" id="MobiDB-lite"/>
    </source>
</evidence>
<dbReference type="Proteomes" id="UP000726737">
    <property type="component" value="Unassembled WGS sequence"/>
</dbReference>
<dbReference type="EMBL" id="JAAAJA010000389">
    <property type="protein sequence ID" value="KAG0254680.1"/>
    <property type="molecule type" value="Genomic_DNA"/>
</dbReference>